<sequence length="133" mass="14359">MTPSSHDTSSPRTVEPAQRTSGPAAVDSEPSSPAPSVARSRAERPVEVHAGHHEVVIRGRYETLSIANDILIGLIFLAGSFLFFGDDSTVYAGTWLFVVGSVLMLIRPSIRITRHVHLQRLAPGSSPEAARDF</sequence>
<dbReference type="InterPro" id="IPR025424">
    <property type="entry name" value="YrhK_domain"/>
</dbReference>
<keyword evidence="2" id="KW-1133">Transmembrane helix</keyword>
<feature type="transmembrane region" description="Helical" evidence="2">
    <location>
        <begin position="90"/>
        <end position="110"/>
    </location>
</feature>
<dbReference type="AlphaFoldDB" id="A0A4Y4D0T0"/>
<feature type="compositionally biased region" description="Low complexity" evidence="1">
    <location>
        <begin position="23"/>
        <end position="39"/>
    </location>
</feature>
<dbReference type="STRING" id="1272.GCA_900014985_02485"/>
<feature type="region of interest" description="Disordered" evidence="1">
    <location>
        <begin position="1"/>
        <end position="45"/>
    </location>
</feature>
<accession>A0A4Y4D0T0</accession>
<feature type="domain" description="YrhK" evidence="3">
    <location>
        <begin position="60"/>
        <end position="115"/>
    </location>
</feature>
<keyword evidence="2" id="KW-0812">Transmembrane</keyword>
<evidence type="ECO:0000313" key="4">
    <source>
        <dbReference type="EMBL" id="GEC98778.1"/>
    </source>
</evidence>
<evidence type="ECO:0000313" key="5">
    <source>
        <dbReference type="Proteomes" id="UP000315730"/>
    </source>
</evidence>
<evidence type="ECO:0000256" key="2">
    <source>
        <dbReference type="SAM" id="Phobius"/>
    </source>
</evidence>
<proteinExistence type="predicted"/>
<name>A0A4Y4D0T0_KOCVA</name>
<evidence type="ECO:0000256" key="1">
    <source>
        <dbReference type="SAM" id="MobiDB-lite"/>
    </source>
</evidence>
<gene>
    <name evidence="4" type="ORF">KVA01_09330</name>
</gene>
<dbReference type="Proteomes" id="UP000315730">
    <property type="component" value="Unassembled WGS sequence"/>
</dbReference>
<feature type="compositionally biased region" description="Polar residues" evidence="1">
    <location>
        <begin position="1"/>
        <end position="12"/>
    </location>
</feature>
<keyword evidence="2" id="KW-0472">Membrane</keyword>
<dbReference type="Pfam" id="PF14145">
    <property type="entry name" value="YrhK"/>
    <property type="match status" value="1"/>
</dbReference>
<reference evidence="4 5" key="1">
    <citation type="submission" date="2019-06" db="EMBL/GenBank/DDBJ databases">
        <title>Whole genome shotgun sequence of Kocuria varians NBRC 15358.</title>
        <authorList>
            <person name="Hosoyama A."/>
            <person name="Uohara A."/>
            <person name="Ohji S."/>
            <person name="Ichikawa N."/>
        </authorList>
    </citation>
    <scope>NUCLEOTIDE SEQUENCE [LARGE SCALE GENOMIC DNA]</scope>
    <source>
        <strain evidence="4 5">NBRC 15358</strain>
    </source>
</reference>
<feature type="transmembrane region" description="Helical" evidence="2">
    <location>
        <begin position="66"/>
        <end position="84"/>
    </location>
</feature>
<dbReference type="RefSeq" id="WP_307723014.1">
    <property type="nucleotide sequence ID" value="NZ_BJNW01000006.1"/>
</dbReference>
<dbReference type="EMBL" id="BJNW01000006">
    <property type="protein sequence ID" value="GEC98778.1"/>
    <property type="molecule type" value="Genomic_DNA"/>
</dbReference>
<comment type="caution">
    <text evidence="4">The sequence shown here is derived from an EMBL/GenBank/DDBJ whole genome shotgun (WGS) entry which is preliminary data.</text>
</comment>
<organism evidence="4 5">
    <name type="scientific">Kocuria varians</name>
    <name type="common">Micrococcus varians</name>
    <dbReference type="NCBI Taxonomy" id="1272"/>
    <lineage>
        <taxon>Bacteria</taxon>
        <taxon>Bacillati</taxon>
        <taxon>Actinomycetota</taxon>
        <taxon>Actinomycetes</taxon>
        <taxon>Micrococcales</taxon>
        <taxon>Micrococcaceae</taxon>
        <taxon>Kocuria</taxon>
    </lineage>
</organism>
<evidence type="ECO:0000259" key="3">
    <source>
        <dbReference type="Pfam" id="PF14145"/>
    </source>
</evidence>
<keyword evidence="5" id="KW-1185">Reference proteome</keyword>
<protein>
    <recommendedName>
        <fullName evidence="3">YrhK domain-containing protein</fullName>
    </recommendedName>
</protein>